<evidence type="ECO:0000313" key="3">
    <source>
        <dbReference type="Proteomes" id="UP001552594"/>
    </source>
</evidence>
<name>A0ABV3JZY5_STRON</name>
<organism evidence="2 3">
    <name type="scientific">Streptomyces orinoci</name>
    <name type="common">Streptoverticillium orinoci</name>
    <dbReference type="NCBI Taxonomy" id="67339"/>
    <lineage>
        <taxon>Bacteria</taxon>
        <taxon>Bacillati</taxon>
        <taxon>Actinomycetota</taxon>
        <taxon>Actinomycetes</taxon>
        <taxon>Kitasatosporales</taxon>
        <taxon>Streptomycetaceae</taxon>
        <taxon>Streptomyces</taxon>
    </lineage>
</organism>
<dbReference type="InterPro" id="IPR043917">
    <property type="entry name" value="DUF5753"/>
</dbReference>
<dbReference type="InterPro" id="IPR010982">
    <property type="entry name" value="Lambda_DNA-bd_dom_sf"/>
</dbReference>
<keyword evidence="3" id="KW-1185">Reference proteome</keyword>
<dbReference type="Proteomes" id="UP001552594">
    <property type="component" value="Unassembled WGS sequence"/>
</dbReference>
<dbReference type="RefSeq" id="WP_338323619.1">
    <property type="nucleotide sequence ID" value="NZ_JBFAUK010000013.1"/>
</dbReference>
<reference evidence="2 3" key="1">
    <citation type="submission" date="2024-06" db="EMBL/GenBank/DDBJ databases">
        <title>The Natural Products Discovery Center: Release of the First 8490 Sequenced Strains for Exploring Actinobacteria Biosynthetic Diversity.</title>
        <authorList>
            <person name="Kalkreuter E."/>
            <person name="Kautsar S.A."/>
            <person name="Yang D."/>
            <person name="Bader C.D."/>
            <person name="Teijaro C.N."/>
            <person name="Fluegel L."/>
            <person name="Davis C.M."/>
            <person name="Simpson J.R."/>
            <person name="Lauterbach L."/>
            <person name="Steele A.D."/>
            <person name="Gui C."/>
            <person name="Meng S."/>
            <person name="Li G."/>
            <person name="Viehrig K."/>
            <person name="Ye F."/>
            <person name="Su P."/>
            <person name="Kiefer A.F."/>
            <person name="Nichols A."/>
            <person name="Cepeda A.J."/>
            <person name="Yan W."/>
            <person name="Fan B."/>
            <person name="Jiang Y."/>
            <person name="Adhikari A."/>
            <person name="Zheng C.-J."/>
            <person name="Schuster L."/>
            <person name="Cowan T.M."/>
            <person name="Smanski M.J."/>
            <person name="Chevrette M.G."/>
            <person name="De Carvalho L.P.S."/>
            <person name="Shen B."/>
        </authorList>
    </citation>
    <scope>NUCLEOTIDE SEQUENCE [LARGE SCALE GENOMIC DNA]</scope>
    <source>
        <strain evidence="2 3">NPDC052347</strain>
    </source>
</reference>
<evidence type="ECO:0000259" key="1">
    <source>
        <dbReference type="PROSITE" id="PS50943"/>
    </source>
</evidence>
<dbReference type="CDD" id="cd00093">
    <property type="entry name" value="HTH_XRE"/>
    <property type="match status" value="1"/>
</dbReference>
<gene>
    <name evidence="2" type="ORF">AB0L16_18295</name>
</gene>
<dbReference type="Pfam" id="PF13560">
    <property type="entry name" value="HTH_31"/>
    <property type="match status" value="1"/>
</dbReference>
<dbReference type="EMBL" id="JBFAUK010000013">
    <property type="protein sequence ID" value="MEV5508399.1"/>
    <property type="molecule type" value="Genomic_DNA"/>
</dbReference>
<evidence type="ECO:0000313" key="2">
    <source>
        <dbReference type="EMBL" id="MEV5508399.1"/>
    </source>
</evidence>
<dbReference type="SUPFAM" id="SSF47413">
    <property type="entry name" value="lambda repressor-like DNA-binding domains"/>
    <property type="match status" value="1"/>
</dbReference>
<comment type="caution">
    <text evidence="2">The sequence shown here is derived from an EMBL/GenBank/DDBJ whole genome shotgun (WGS) entry which is preliminary data.</text>
</comment>
<dbReference type="Pfam" id="PF19054">
    <property type="entry name" value="DUF5753"/>
    <property type="match status" value="1"/>
</dbReference>
<accession>A0ABV3JZY5</accession>
<dbReference type="PROSITE" id="PS50943">
    <property type="entry name" value="HTH_CROC1"/>
    <property type="match status" value="1"/>
</dbReference>
<dbReference type="Gene3D" id="1.10.260.40">
    <property type="entry name" value="lambda repressor-like DNA-binding domains"/>
    <property type="match status" value="1"/>
</dbReference>
<proteinExistence type="predicted"/>
<sequence>MQLGKELRRLRDRAGMTPAQAVEGLGFSETKLWRVERGLTSLDKVQDLRNLCERYGVEDEEDIDFLVQIQRDSLSRDWWSPYRNVMPSGMAMFVGLERDARRLRGWQPEVVYGLLQTERYARAMFETAKPVEETTTEFVEQSLALRMERRRLITRTQNPVELRVIMSEAALRLVIGSDEVMREQYTEIAELAQLDNVTVQIMPLATPTYRASGNFVLMDFDPPMPTVVEIDEAKSVTLVDKQSEIWKHTRRFDAMSAGALGPSETPKFLETLARERAR</sequence>
<dbReference type="InterPro" id="IPR001387">
    <property type="entry name" value="Cro/C1-type_HTH"/>
</dbReference>
<protein>
    <submittedName>
        <fullName evidence="2">Helix-turn-helix transcriptional regulator</fullName>
    </submittedName>
</protein>
<feature type="domain" description="HTH cro/C1-type" evidence="1">
    <location>
        <begin position="7"/>
        <end position="63"/>
    </location>
</feature>